<feature type="compositionally biased region" description="Pro residues" evidence="7">
    <location>
        <begin position="81"/>
        <end position="95"/>
    </location>
</feature>
<feature type="domain" description="Trichome birefringence-like C-terminal" evidence="9">
    <location>
        <begin position="346"/>
        <end position="628"/>
    </location>
</feature>
<feature type="transmembrane region" description="Helical" evidence="8">
    <location>
        <begin position="17"/>
        <end position="35"/>
    </location>
</feature>
<dbReference type="PANTHER" id="PTHR32285">
    <property type="entry name" value="PROTEIN TRICHOME BIREFRINGENCE-LIKE 9-RELATED"/>
    <property type="match status" value="1"/>
</dbReference>
<keyword evidence="12" id="KW-1185">Reference proteome</keyword>
<evidence type="ECO:0000256" key="1">
    <source>
        <dbReference type="ARBA" id="ARBA00004167"/>
    </source>
</evidence>
<dbReference type="GO" id="GO:0016020">
    <property type="term" value="C:membrane"/>
    <property type="evidence" value="ECO:0007669"/>
    <property type="project" value="UniProtKB-SubCell"/>
</dbReference>
<dbReference type="InterPro" id="IPR025846">
    <property type="entry name" value="TBL_N"/>
</dbReference>
<dbReference type="PANTHER" id="PTHR32285:SF8">
    <property type="entry name" value="PROTEIN TRICHOME BIREFRINGENCE-LIKE 5"/>
    <property type="match status" value="1"/>
</dbReference>
<feature type="region of interest" description="Disordered" evidence="7">
    <location>
        <begin position="77"/>
        <end position="142"/>
    </location>
</feature>
<dbReference type="GO" id="GO:0016413">
    <property type="term" value="F:O-acetyltransferase activity"/>
    <property type="evidence" value="ECO:0007669"/>
    <property type="project" value="InterPro"/>
</dbReference>
<reference evidence="11 12" key="1">
    <citation type="submission" date="2018-10" db="EMBL/GenBank/DDBJ databases">
        <title>A high-quality apple genome assembly.</title>
        <authorList>
            <person name="Hu J."/>
        </authorList>
    </citation>
    <scope>NUCLEOTIDE SEQUENCE [LARGE SCALE GENOMIC DNA]</scope>
    <source>
        <strain evidence="12">cv. HFTH1</strain>
        <tissue evidence="11">Young leaf</tissue>
    </source>
</reference>
<evidence type="ECO:0000256" key="3">
    <source>
        <dbReference type="ARBA" id="ARBA00022692"/>
    </source>
</evidence>
<evidence type="ECO:0000313" key="12">
    <source>
        <dbReference type="Proteomes" id="UP000290289"/>
    </source>
</evidence>
<evidence type="ECO:0000256" key="4">
    <source>
        <dbReference type="ARBA" id="ARBA00022968"/>
    </source>
</evidence>
<comment type="caution">
    <text evidence="11">The sequence shown here is derived from an EMBL/GenBank/DDBJ whole genome shotgun (WGS) entry which is preliminary data.</text>
</comment>
<dbReference type="AlphaFoldDB" id="A0A498HIZ1"/>
<comment type="subcellular location">
    <subcellularLocation>
        <location evidence="1">Membrane</location>
        <topology evidence="1">Single-pass membrane protein</topology>
    </subcellularLocation>
</comment>
<gene>
    <name evidence="11" type="ORF">DVH24_018791</name>
</gene>
<protein>
    <submittedName>
        <fullName evidence="11">Uncharacterized protein</fullName>
    </submittedName>
</protein>
<dbReference type="InterPro" id="IPR029962">
    <property type="entry name" value="TBL"/>
</dbReference>
<dbReference type="InterPro" id="IPR026057">
    <property type="entry name" value="TBL_C"/>
</dbReference>
<keyword evidence="3 8" id="KW-0812">Transmembrane</keyword>
<evidence type="ECO:0000256" key="6">
    <source>
        <dbReference type="ARBA" id="ARBA00023136"/>
    </source>
</evidence>
<evidence type="ECO:0000313" key="11">
    <source>
        <dbReference type="EMBL" id="RXH71436.1"/>
    </source>
</evidence>
<evidence type="ECO:0000256" key="8">
    <source>
        <dbReference type="SAM" id="Phobius"/>
    </source>
</evidence>
<keyword evidence="6 8" id="KW-0472">Membrane</keyword>
<evidence type="ECO:0000259" key="9">
    <source>
        <dbReference type="Pfam" id="PF13839"/>
    </source>
</evidence>
<dbReference type="Proteomes" id="UP000290289">
    <property type="component" value="Chromosome 16"/>
</dbReference>
<proteinExistence type="inferred from homology"/>
<dbReference type="STRING" id="3750.A0A498HIZ1"/>
<evidence type="ECO:0000256" key="5">
    <source>
        <dbReference type="ARBA" id="ARBA00022989"/>
    </source>
</evidence>
<dbReference type="Pfam" id="PF14416">
    <property type="entry name" value="PMR5N"/>
    <property type="match status" value="1"/>
</dbReference>
<evidence type="ECO:0000259" key="10">
    <source>
        <dbReference type="Pfam" id="PF14416"/>
    </source>
</evidence>
<sequence>MAVATTTSNSTTQKNRYTFTALLFITLFLFAIFVFSKRALEPSLFLYKDLLPKIPSFSSSLTHSNLSLLNSTTPLKVAVDPPSPPLPCPPPPPPSGTDSPSPEPEEPPTHQPISSNSETDEPTESNDGTEQDPGSGNGNPFGEMGEIGCDLYAGTWVKDEHYPLYEPRSCPYVDEAFDCQSNGRSDSEYLKWRWKPQGCDLPRYLFSALLLSPLLWFNVVVIFRGIFFWKNMCNGFHVAAITNPYSAFLDTPFVDCTKGNLPFTCYWLSLITRFMTTIASVEVMPMDGNWWFDCRDKGCDGVSFASLTTNLEFREFDGLHSPQVLCYLFYVQPQCNVTSSTSSLISMFNATDFLVRLRGKKLMLVGDSMNRNQFESILCLLHEGLHNKSRMREIHGHKITKGRGYFVFKFEDYDCTVEFVRSHFLVKEGVRINAQGSSNPTLSIDQIDKTAKRWKRADILVFNTGHWWTHGKTARGKSYYKEGDYLYPKFDASEAYRRALRTWANWIDHNINPSKQLVFYRGYSSAHFRGGDWDSGGSCNGEKEPVLSGAILDNYPLKMKIVDEVIKDMRIPVRLLNVTRLTNFRKDGHPSIFGKNATAGKKVSIRKQDCSHWCVPGVPDAWNELIYATLVLQQTNSKSKIS</sequence>
<evidence type="ECO:0000256" key="2">
    <source>
        <dbReference type="ARBA" id="ARBA00007727"/>
    </source>
</evidence>
<feature type="compositionally biased region" description="Acidic residues" evidence="7">
    <location>
        <begin position="118"/>
        <end position="130"/>
    </location>
</feature>
<keyword evidence="4" id="KW-0735">Signal-anchor</keyword>
<accession>A0A498HIZ1</accession>
<feature type="domain" description="Trichome birefringence-like N-terminal" evidence="10">
    <location>
        <begin position="148"/>
        <end position="200"/>
    </location>
</feature>
<keyword evidence="5 8" id="KW-1133">Transmembrane helix</keyword>
<comment type="similarity">
    <text evidence="2">Belongs to the PC-esterase family. TBL subfamily.</text>
</comment>
<name>A0A498HIZ1_MALDO</name>
<dbReference type="Pfam" id="PF13839">
    <property type="entry name" value="PC-Esterase"/>
    <property type="match status" value="1"/>
</dbReference>
<organism evidence="11 12">
    <name type="scientific">Malus domestica</name>
    <name type="common">Apple</name>
    <name type="synonym">Pyrus malus</name>
    <dbReference type="NCBI Taxonomy" id="3750"/>
    <lineage>
        <taxon>Eukaryota</taxon>
        <taxon>Viridiplantae</taxon>
        <taxon>Streptophyta</taxon>
        <taxon>Embryophyta</taxon>
        <taxon>Tracheophyta</taxon>
        <taxon>Spermatophyta</taxon>
        <taxon>Magnoliopsida</taxon>
        <taxon>eudicotyledons</taxon>
        <taxon>Gunneridae</taxon>
        <taxon>Pentapetalae</taxon>
        <taxon>rosids</taxon>
        <taxon>fabids</taxon>
        <taxon>Rosales</taxon>
        <taxon>Rosaceae</taxon>
        <taxon>Amygdaloideae</taxon>
        <taxon>Maleae</taxon>
        <taxon>Malus</taxon>
    </lineage>
</organism>
<dbReference type="GO" id="GO:0005794">
    <property type="term" value="C:Golgi apparatus"/>
    <property type="evidence" value="ECO:0007669"/>
    <property type="project" value="TreeGrafter"/>
</dbReference>
<evidence type="ECO:0000256" key="7">
    <source>
        <dbReference type="SAM" id="MobiDB-lite"/>
    </source>
</evidence>
<dbReference type="EMBL" id="RDQH01000342">
    <property type="protein sequence ID" value="RXH71436.1"/>
    <property type="molecule type" value="Genomic_DNA"/>
</dbReference>